<comment type="catalytic activity">
    <reaction evidence="9">
        <text>L-threonyl-[protein] + ATP = O-phospho-L-threonyl-[protein] + ADP + H(+)</text>
        <dbReference type="Rhea" id="RHEA:46608"/>
        <dbReference type="Rhea" id="RHEA-COMP:11060"/>
        <dbReference type="Rhea" id="RHEA-COMP:11605"/>
        <dbReference type="ChEBI" id="CHEBI:15378"/>
        <dbReference type="ChEBI" id="CHEBI:30013"/>
        <dbReference type="ChEBI" id="CHEBI:30616"/>
        <dbReference type="ChEBI" id="CHEBI:61977"/>
        <dbReference type="ChEBI" id="CHEBI:456216"/>
        <dbReference type="EC" id="2.7.11.1"/>
    </reaction>
</comment>
<dbReference type="InterPro" id="IPR000719">
    <property type="entry name" value="Prot_kinase_dom"/>
</dbReference>
<organism evidence="12 13">
    <name type="scientific">Branchiostoma belcheri</name>
    <name type="common">Amphioxus</name>
    <dbReference type="NCBI Taxonomy" id="7741"/>
    <lineage>
        <taxon>Eukaryota</taxon>
        <taxon>Metazoa</taxon>
        <taxon>Chordata</taxon>
        <taxon>Cephalochordata</taxon>
        <taxon>Leptocardii</taxon>
        <taxon>Amphioxiformes</taxon>
        <taxon>Branchiostomatidae</taxon>
        <taxon>Branchiostoma</taxon>
    </lineage>
</organism>
<evidence type="ECO:0000256" key="3">
    <source>
        <dbReference type="ARBA" id="ARBA00022527"/>
    </source>
</evidence>
<keyword evidence="12" id="KW-1185">Reference proteome</keyword>
<dbReference type="Pfam" id="PF00069">
    <property type="entry name" value="Pkinase"/>
    <property type="match status" value="1"/>
</dbReference>
<evidence type="ECO:0000256" key="4">
    <source>
        <dbReference type="ARBA" id="ARBA00022553"/>
    </source>
</evidence>
<evidence type="ECO:0000256" key="6">
    <source>
        <dbReference type="ARBA" id="ARBA00022741"/>
    </source>
</evidence>
<dbReference type="Gene3D" id="1.10.510.10">
    <property type="entry name" value="Transferase(Phosphotransferase) domain 1"/>
    <property type="match status" value="1"/>
</dbReference>
<gene>
    <name evidence="13" type="primary">LOC109471942</name>
</gene>
<dbReference type="RefSeq" id="XP_019627034.1">
    <property type="nucleotide sequence ID" value="XM_019771475.1"/>
</dbReference>
<dbReference type="Proteomes" id="UP000515135">
    <property type="component" value="Unplaced"/>
</dbReference>
<dbReference type="AlphaFoldDB" id="A0A6P4YZA5"/>
<evidence type="ECO:0000256" key="9">
    <source>
        <dbReference type="ARBA" id="ARBA00047899"/>
    </source>
</evidence>
<evidence type="ECO:0000259" key="11">
    <source>
        <dbReference type="PROSITE" id="PS50011"/>
    </source>
</evidence>
<keyword evidence="3" id="KW-0723">Serine/threonine-protein kinase</keyword>
<keyword evidence="7" id="KW-0418">Kinase</keyword>
<dbReference type="EC" id="2.7.11.1" evidence="2"/>
<evidence type="ECO:0000313" key="12">
    <source>
        <dbReference type="Proteomes" id="UP000515135"/>
    </source>
</evidence>
<evidence type="ECO:0000256" key="7">
    <source>
        <dbReference type="ARBA" id="ARBA00022777"/>
    </source>
</evidence>
<keyword evidence="4" id="KW-0597">Phosphoprotein</keyword>
<keyword evidence="8" id="KW-0067">ATP-binding</keyword>
<reference evidence="13" key="1">
    <citation type="submission" date="2025-08" db="UniProtKB">
        <authorList>
            <consortium name="RefSeq"/>
        </authorList>
    </citation>
    <scope>IDENTIFICATION</scope>
    <source>
        <tissue evidence="13">Gonad</tissue>
    </source>
</reference>
<dbReference type="GO" id="GO:0004674">
    <property type="term" value="F:protein serine/threonine kinase activity"/>
    <property type="evidence" value="ECO:0007669"/>
    <property type="project" value="UniProtKB-KW"/>
</dbReference>
<dbReference type="OrthoDB" id="40902at2759"/>
<keyword evidence="5" id="KW-0808">Transferase</keyword>
<evidence type="ECO:0000256" key="1">
    <source>
        <dbReference type="ARBA" id="ARBA00006692"/>
    </source>
</evidence>
<evidence type="ECO:0000256" key="2">
    <source>
        <dbReference type="ARBA" id="ARBA00012513"/>
    </source>
</evidence>
<sequence>MTFHCPRMDESAQTNMVIKSSSIVEDYEVRWRKSLGTGVSGPVRLCIKRNTGEKYALKCLLDSKKARTEVTLHQRCCPHPNIVQIYDVYCNSVQFPREAVARSRLLVVMELMNGGELFDQIIRERHFTEKKAAAITKQIVSAVFHCHSLNIAHRDLKPENLLLKEKSEDLQNVTIKLADFGFAKEDVGLVTPQFTPYYVAPQVLEAQKQQRLERSGLKTPPGTPYTYDKSCDMWSVGVIIYIMLCGYPPFFPETPSKQMTPNMKRKIMAGEYRFPKNEWSVVSDMAKDVIQRLLEVDPVKRMTVQQLIHHTWLLGEEAPELALLSPAIMQDKDALHEVMHAHAQQLTVMRTPDTTFQLKPLTSAENPILKKRLKAR</sequence>
<evidence type="ECO:0000256" key="5">
    <source>
        <dbReference type="ARBA" id="ARBA00022679"/>
    </source>
</evidence>
<name>A0A6P4YZA5_BRABE</name>
<dbReference type="InterPro" id="IPR027442">
    <property type="entry name" value="MAPKAPK_C"/>
</dbReference>
<proteinExistence type="inferred from homology"/>
<dbReference type="InterPro" id="IPR008271">
    <property type="entry name" value="Ser/Thr_kinase_AS"/>
</dbReference>
<evidence type="ECO:0000256" key="8">
    <source>
        <dbReference type="ARBA" id="ARBA00022840"/>
    </source>
</evidence>
<accession>A0A6P4YZA5</accession>
<evidence type="ECO:0000313" key="13">
    <source>
        <dbReference type="RefSeq" id="XP_019627034.1"/>
    </source>
</evidence>
<dbReference type="InterPro" id="IPR011009">
    <property type="entry name" value="Kinase-like_dom_sf"/>
</dbReference>
<dbReference type="PROSITE" id="PS50011">
    <property type="entry name" value="PROTEIN_KINASE_DOM"/>
    <property type="match status" value="1"/>
</dbReference>
<dbReference type="SUPFAM" id="SSF56112">
    <property type="entry name" value="Protein kinase-like (PK-like)"/>
    <property type="match status" value="1"/>
</dbReference>
<feature type="domain" description="Protein kinase" evidence="11">
    <location>
        <begin position="29"/>
        <end position="313"/>
    </location>
</feature>
<comment type="catalytic activity">
    <reaction evidence="10">
        <text>L-seryl-[protein] + ATP = O-phospho-L-seryl-[protein] + ADP + H(+)</text>
        <dbReference type="Rhea" id="RHEA:17989"/>
        <dbReference type="Rhea" id="RHEA-COMP:9863"/>
        <dbReference type="Rhea" id="RHEA-COMP:11604"/>
        <dbReference type="ChEBI" id="CHEBI:15378"/>
        <dbReference type="ChEBI" id="CHEBI:29999"/>
        <dbReference type="ChEBI" id="CHEBI:30616"/>
        <dbReference type="ChEBI" id="CHEBI:83421"/>
        <dbReference type="ChEBI" id="CHEBI:456216"/>
        <dbReference type="EC" id="2.7.11.1"/>
    </reaction>
</comment>
<dbReference type="SMART" id="SM00220">
    <property type="entry name" value="S_TKc"/>
    <property type="match status" value="1"/>
</dbReference>
<dbReference type="PROSITE" id="PS00108">
    <property type="entry name" value="PROTEIN_KINASE_ST"/>
    <property type="match status" value="1"/>
</dbReference>
<dbReference type="Gene3D" id="3.30.200.20">
    <property type="entry name" value="Phosphorylase Kinase, domain 1"/>
    <property type="match status" value="1"/>
</dbReference>
<dbReference type="GeneID" id="109471942"/>
<dbReference type="CDD" id="cd14171">
    <property type="entry name" value="STKc_MAPKAPK5"/>
    <property type="match status" value="1"/>
</dbReference>
<comment type="similarity">
    <text evidence="1">Belongs to the protein kinase superfamily. CAMK Ser/Thr protein kinase family.</text>
</comment>
<keyword evidence="6" id="KW-0547">Nucleotide-binding</keyword>
<dbReference type="FunFam" id="3.30.200.20:FF:000209">
    <property type="entry name" value="MAP kinase-activated protein kinase 5 isoform X1"/>
    <property type="match status" value="1"/>
</dbReference>
<dbReference type="InterPro" id="IPR050205">
    <property type="entry name" value="CDPK_Ser/Thr_kinases"/>
</dbReference>
<protein>
    <recommendedName>
        <fullName evidence="2">non-specific serine/threonine protein kinase</fullName>
        <ecNumber evidence="2">2.7.11.1</ecNumber>
    </recommendedName>
</protein>
<dbReference type="Gene3D" id="4.10.1170.10">
    <property type="entry name" value="MAP kinase activated protein kinase 2"/>
    <property type="match status" value="1"/>
</dbReference>
<evidence type="ECO:0000256" key="10">
    <source>
        <dbReference type="ARBA" id="ARBA00048679"/>
    </source>
</evidence>
<dbReference type="GO" id="GO:0005524">
    <property type="term" value="F:ATP binding"/>
    <property type="evidence" value="ECO:0007669"/>
    <property type="project" value="UniProtKB-KW"/>
</dbReference>
<dbReference type="PANTHER" id="PTHR24349">
    <property type="entry name" value="SERINE/THREONINE-PROTEIN KINASE"/>
    <property type="match status" value="1"/>
</dbReference>
<dbReference type="FunFam" id="1.10.510.10:FF:000571">
    <property type="entry name" value="Maternal embryonic leucine zipper kinase"/>
    <property type="match status" value="1"/>
</dbReference>
<dbReference type="KEGG" id="bbel:109471942"/>